<reference evidence="2 3" key="1">
    <citation type="submission" date="2022-02" db="EMBL/GenBank/DDBJ databases">
        <authorList>
            <person name="Min J."/>
        </authorList>
    </citation>
    <scope>NUCLEOTIDE SEQUENCE [LARGE SCALE GENOMIC DNA]</scope>
    <source>
        <strain evidence="2 3">GR10-1</strain>
    </source>
</reference>
<comment type="caution">
    <text evidence="2">The sequence shown here is derived from an EMBL/GenBank/DDBJ whole genome shotgun (WGS) entry which is preliminary data.</text>
</comment>
<keyword evidence="3" id="KW-1185">Reference proteome</keyword>
<dbReference type="Gene3D" id="3.90.226.10">
    <property type="entry name" value="2-enoyl-CoA Hydratase, Chain A, domain 1"/>
    <property type="match status" value="1"/>
</dbReference>
<gene>
    <name evidence="2" type="ORF">MKP09_19895</name>
</gene>
<evidence type="ECO:0000313" key="2">
    <source>
        <dbReference type="EMBL" id="MCH5600013.1"/>
    </source>
</evidence>
<evidence type="ECO:0000313" key="3">
    <source>
        <dbReference type="Proteomes" id="UP001202248"/>
    </source>
</evidence>
<dbReference type="SUPFAM" id="SSF52096">
    <property type="entry name" value="ClpP/crotonase"/>
    <property type="match status" value="1"/>
</dbReference>
<accession>A0ABS9SNQ3</accession>
<dbReference type="Pfam" id="PF03572">
    <property type="entry name" value="Peptidase_S41"/>
    <property type="match status" value="1"/>
</dbReference>
<proteinExistence type="predicted"/>
<dbReference type="PANTHER" id="PTHR32060:SF30">
    <property type="entry name" value="CARBOXY-TERMINAL PROCESSING PROTEASE CTPA"/>
    <property type="match status" value="1"/>
</dbReference>
<dbReference type="RefSeq" id="WP_240832031.1">
    <property type="nucleotide sequence ID" value="NZ_JAKWBL010000004.1"/>
</dbReference>
<dbReference type="Proteomes" id="UP001202248">
    <property type="component" value="Unassembled WGS sequence"/>
</dbReference>
<feature type="domain" description="Tail specific protease" evidence="1">
    <location>
        <begin position="195"/>
        <end position="430"/>
    </location>
</feature>
<name>A0ABS9SNQ3_9BACT</name>
<protein>
    <submittedName>
        <fullName evidence="2">S41 family peptidase</fullName>
    </submittedName>
</protein>
<evidence type="ECO:0000259" key="1">
    <source>
        <dbReference type="SMART" id="SM00245"/>
    </source>
</evidence>
<dbReference type="EMBL" id="JAKWBL010000004">
    <property type="protein sequence ID" value="MCH5600013.1"/>
    <property type="molecule type" value="Genomic_DNA"/>
</dbReference>
<dbReference type="InterPro" id="IPR005151">
    <property type="entry name" value="Tail-specific_protease"/>
</dbReference>
<organism evidence="2 3">
    <name type="scientific">Niabella ginsengisoli</name>
    <dbReference type="NCBI Taxonomy" id="522298"/>
    <lineage>
        <taxon>Bacteria</taxon>
        <taxon>Pseudomonadati</taxon>
        <taxon>Bacteroidota</taxon>
        <taxon>Chitinophagia</taxon>
        <taxon>Chitinophagales</taxon>
        <taxon>Chitinophagaceae</taxon>
        <taxon>Niabella</taxon>
    </lineage>
</organism>
<sequence length="456" mass="52152">MQQDYELFQNILEERHPSLYWYTPKSAMDSAFSAAKLQLTDSLTEYSFRKILQPVVALINCGHTSVRVSKSYQKYIDKAESKTTFPFQVKTWNDTVVFVATNKKNVDMKRGDIISSINGKPVKVLLDTIRRYIPADGGNGVAKDQLLSFGTNFGSFYSSLLGWQKEYNLSLTDSLGKQHNALFSMTSAVADTSRKAPPQKKIKKEKIPKQQRLKQQRHFEIKEGYALMEVNSFSEKLQLKKFFRQSFRTLEKQQVQNLVIDLRLNGGGRLNNFIFLARYLIDHPYKICDSLYTISRSSNYGRYIENNFLNSWQILFSTKNRNGKYHYRYFEKHRYQPKKQKHFDGNIYLLSSGYTASASTLALSALKGQSNVTIVGEPSGGAAYGATAWIIPDVTMPNTKVRFRLPLFRMVIDKTLPQNGRGVQPDIFAGPSVEAIRKGEDFKMKKVIGLINRPVK</sequence>
<dbReference type="PANTHER" id="PTHR32060">
    <property type="entry name" value="TAIL-SPECIFIC PROTEASE"/>
    <property type="match status" value="1"/>
</dbReference>
<dbReference type="InterPro" id="IPR029045">
    <property type="entry name" value="ClpP/crotonase-like_dom_sf"/>
</dbReference>
<dbReference type="SMART" id="SM00245">
    <property type="entry name" value="TSPc"/>
    <property type="match status" value="1"/>
</dbReference>